<dbReference type="Pfam" id="PF13154">
    <property type="entry name" value="DUF3991"/>
    <property type="match status" value="1"/>
</dbReference>
<dbReference type="PROSITE" id="PS50880">
    <property type="entry name" value="TOPRIM"/>
    <property type="match status" value="1"/>
</dbReference>
<dbReference type="InterPro" id="IPR025054">
    <property type="entry name" value="DUF3991"/>
</dbReference>
<evidence type="ECO:0000256" key="5">
    <source>
        <dbReference type="ARBA" id="ARBA00022705"/>
    </source>
</evidence>
<evidence type="ECO:0000256" key="3">
    <source>
        <dbReference type="ARBA" id="ARBA00022679"/>
    </source>
</evidence>
<dbReference type="SMART" id="SM00400">
    <property type="entry name" value="ZnF_CHCC"/>
    <property type="match status" value="1"/>
</dbReference>
<keyword evidence="3" id="KW-0808">Transferase</keyword>
<keyword evidence="5" id="KW-0235">DNA replication</keyword>
<sequence>MARELRRFSDEQINQANDINIISYAQSRGYEVKKISPRSYKIPGYGGLYIDGNGHRWNCFSRGTGGGAIQFVMEMEGKTWVEAIKQLLGISQDELPFIPPPPKEIEIKSDLEIPEKNDTYKHIFAYLIKTRKLDGDIVNQFVKDKKIYEDTHHNCVFVGYDEENNPKFASVRGTNTNKKFRRDIENSDKGYPFCQEGRSDILCIFESAIDLMSYLTLLKLHGVVEFHHHMLSMGGTSYIPIEKYLEKNPNITNLILCLDSDDEGNFFSQKIREKFGEKYEVARHIPKRKDFNDELVAFSEKARVIEKTKETTVIEEECMV</sequence>
<evidence type="ECO:0000256" key="6">
    <source>
        <dbReference type="ARBA" id="ARBA00023163"/>
    </source>
</evidence>
<dbReference type="Pfam" id="PF13155">
    <property type="entry name" value="Toprim_2"/>
    <property type="match status" value="1"/>
</dbReference>
<keyword evidence="2" id="KW-0639">Primosome</keyword>
<dbReference type="Proteomes" id="UP001222800">
    <property type="component" value="Chromosome"/>
</dbReference>
<evidence type="ECO:0000313" key="9">
    <source>
        <dbReference type="Proteomes" id="UP001222800"/>
    </source>
</evidence>
<evidence type="ECO:0000256" key="1">
    <source>
        <dbReference type="ARBA" id="ARBA00022478"/>
    </source>
</evidence>
<dbReference type="RefSeq" id="WP_277732812.1">
    <property type="nucleotide sequence ID" value="NZ_CP120733.1"/>
</dbReference>
<evidence type="ECO:0000256" key="2">
    <source>
        <dbReference type="ARBA" id="ARBA00022515"/>
    </source>
</evidence>
<keyword evidence="6" id="KW-0804">Transcription</keyword>
<evidence type="ECO:0000256" key="4">
    <source>
        <dbReference type="ARBA" id="ARBA00022695"/>
    </source>
</evidence>
<evidence type="ECO:0000313" key="8">
    <source>
        <dbReference type="EMBL" id="WFD10846.1"/>
    </source>
</evidence>
<name>A0ABY8EDJ6_9FIRM</name>
<accession>A0ABY8EDJ6</accession>
<dbReference type="EMBL" id="CP120733">
    <property type="protein sequence ID" value="WFD10846.1"/>
    <property type="molecule type" value="Genomic_DNA"/>
</dbReference>
<dbReference type="InterPro" id="IPR002694">
    <property type="entry name" value="Znf_CHC2"/>
</dbReference>
<feature type="domain" description="Toprim" evidence="7">
    <location>
        <begin position="200"/>
        <end position="286"/>
    </location>
</feature>
<dbReference type="InterPro" id="IPR036977">
    <property type="entry name" value="DNA_primase_Znf_CHC2"/>
</dbReference>
<keyword evidence="9" id="KW-1185">Reference proteome</keyword>
<evidence type="ECO:0000259" key="7">
    <source>
        <dbReference type="PROSITE" id="PS50880"/>
    </source>
</evidence>
<keyword evidence="1" id="KW-0240">DNA-directed RNA polymerase</keyword>
<keyword evidence="4" id="KW-0548">Nucleotidyltransferase</keyword>
<proteinExistence type="predicted"/>
<gene>
    <name evidence="8" type="ORF">P4S50_01855</name>
</gene>
<protein>
    <submittedName>
        <fullName evidence="8">DUF3991 domain-containing protein</fullName>
    </submittedName>
</protein>
<dbReference type="SUPFAM" id="SSF57783">
    <property type="entry name" value="Zinc beta-ribbon"/>
    <property type="match status" value="1"/>
</dbReference>
<dbReference type="InterPro" id="IPR006171">
    <property type="entry name" value="TOPRIM_dom"/>
</dbReference>
<dbReference type="Gene3D" id="3.90.580.10">
    <property type="entry name" value="Zinc finger, CHC2-type domain"/>
    <property type="match status" value="1"/>
</dbReference>
<organism evidence="8 9">
    <name type="scientific">Tepidibacter hydrothermalis</name>
    <dbReference type="NCBI Taxonomy" id="3036126"/>
    <lineage>
        <taxon>Bacteria</taxon>
        <taxon>Bacillati</taxon>
        <taxon>Bacillota</taxon>
        <taxon>Clostridia</taxon>
        <taxon>Peptostreptococcales</taxon>
        <taxon>Peptostreptococcaceae</taxon>
        <taxon>Tepidibacter</taxon>
    </lineage>
</organism>
<dbReference type="Gene3D" id="3.40.1360.10">
    <property type="match status" value="1"/>
</dbReference>
<reference evidence="8 9" key="1">
    <citation type="submission" date="2023-03" db="EMBL/GenBank/DDBJ databases">
        <title>Complete genome sequence of Tepidibacter sp. SWIR-1, isolated from a deep-sea hydrothermal vent.</title>
        <authorList>
            <person name="Li X."/>
        </authorList>
    </citation>
    <scope>NUCLEOTIDE SEQUENCE [LARGE SCALE GENOMIC DNA]</scope>
    <source>
        <strain evidence="8 9">SWIR-1</strain>
    </source>
</reference>